<evidence type="ECO:0000313" key="2">
    <source>
        <dbReference type="Proteomes" id="UP000799428"/>
    </source>
</evidence>
<dbReference type="AlphaFoldDB" id="A0A6G1JTG5"/>
<sequence length="168" mass="18654">MRRVEFSVSDLLLGKDKGCSVLNAQYQRIYEGMTLIYPLASASHFFYSSSPPTPCKTYCSTCCTSINDGVPKESPRYLVNNSLPSPSKIRLTATYKVPAITRSRLRTQPNTTQHRPFPPVHQQGQQIPGTFSNHDSILSLLCSLIIQRSTSCVSVFPSSVRINADILL</sequence>
<name>A0A6G1JTG5_9PLEO</name>
<dbReference type="Proteomes" id="UP000799428">
    <property type="component" value="Unassembled WGS sequence"/>
</dbReference>
<protein>
    <submittedName>
        <fullName evidence="1">Uncharacterized protein</fullName>
    </submittedName>
</protein>
<accession>A0A6G1JTG5</accession>
<proteinExistence type="predicted"/>
<gene>
    <name evidence="1" type="ORF">K504DRAFT_179853</name>
</gene>
<reference evidence="1" key="1">
    <citation type="journal article" date="2020" name="Stud. Mycol.">
        <title>101 Dothideomycetes genomes: a test case for predicting lifestyles and emergence of pathogens.</title>
        <authorList>
            <person name="Haridas S."/>
            <person name="Albert R."/>
            <person name="Binder M."/>
            <person name="Bloem J."/>
            <person name="Labutti K."/>
            <person name="Salamov A."/>
            <person name="Andreopoulos B."/>
            <person name="Baker S."/>
            <person name="Barry K."/>
            <person name="Bills G."/>
            <person name="Bluhm B."/>
            <person name="Cannon C."/>
            <person name="Castanera R."/>
            <person name="Culley D."/>
            <person name="Daum C."/>
            <person name="Ezra D."/>
            <person name="Gonzalez J."/>
            <person name="Henrissat B."/>
            <person name="Kuo A."/>
            <person name="Liang C."/>
            <person name="Lipzen A."/>
            <person name="Lutzoni F."/>
            <person name="Magnuson J."/>
            <person name="Mondo S."/>
            <person name="Nolan M."/>
            <person name="Ohm R."/>
            <person name="Pangilinan J."/>
            <person name="Park H.-J."/>
            <person name="Ramirez L."/>
            <person name="Alfaro M."/>
            <person name="Sun H."/>
            <person name="Tritt A."/>
            <person name="Yoshinaga Y."/>
            <person name="Zwiers L.-H."/>
            <person name="Turgeon B."/>
            <person name="Goodwin S."/>
            <person name="Spatafora J."/>
            <person name="Crous P."/>
            <person name="Grigoriev I."/>
        </authorList>
    </citation>
    <scope>NUCLEOTIDE SEQUENCE</scope>
    <source>
        <strain evidence="1">CBS 279.74</strain>
    </source>
</reference>
<organism evidence="1 2">
    <name type="scientific">Pleomassaria siparia CBS 279.74</name>
    <dbReference type="NCBI Taxonomy" id="1314801"/>
    <lineage>
        <taxon>Eukaryota</taxon>
        <taxon>Fungi</taxon>
        <taxon>Dikarya</taxon>
        <taxon>Ascomycota</taxon>
        <taxon>Pezizomycotina</taxon>
        <taxon>Dothideomycetes</taxon>
        <taxon>Pleosporomycetidae</taxon>
        <taxon>Pleosporales</taxon>
        <taxon>Pleomassariaceae</taxon>
        <taxon>Pleomassaria</taxon>
    </lineage>
</organism>
<keyword evidence="2" id="KW-1185">Reference proteome</keyword>
<dbReference type="EMBL" id="MU005787">
    <property type="protein sequence ID" value="KAF2703511.1"/>
    <property type="molecule type" value="Genomic_DNA"/>
</dbReference>
<evidence type="ECO:0000313" key="1">
    <source>
        <dbReference type="EMBL" id="KAF2703511.1"/>
    </source>
</evidence>